<accession>E0S3L8</accession>
<keyword evidence="2" id="KW-1185">Reference proteome</keyword>
<organism evidence="1 2">
    <name type="scientific">Butyrivibrio proteoclasticus (strain ATCC 51982 / DSM 14932 / B316)</name>
    <name type="common">Clostridium proteoclasticum</name>
    <dbReference type="NCBI Taxonomy" id="515622"/>
    <lineage>
        <taxon>Bacteria</taxon>
        <taxon>Bacillati</taxon>
        <taxon>Bacillota</taxon>
        <taxon>Clostridia</taxon>
        <taxon>Lachnospirales</taxon>
        <taxon>Lachnospiraceae</taxon>
        <taxon>Butyrivibrio</taxon>
    </lineage>
</organism>
<dbReference type="AlphaFoldDB" id="E0S3L8"/>
<dbReference type="Proteomes" id="UP000001299">
    <property type="component" value="Plasmid pCY360"/>
</dbReference>
<dbReference type="RefSeq" id="WP_013282650.1">
    <property type="nucleotide sequence ID" value="NC_014389.1"/>
</dbReference>
<dbReference type="KEGG" id="bpb:bpr_II060"/>
<dbReference type="EMBL" id="CP001812">
    <property type="protein sequence ID" value="ADL36000.1"/>
    <property type="molecule type" value="Genomic_DNA"/>
</dbReference>
<geneLocation type="plasmid" evidence="1 2">
    <name>pCY360</name>
</geneLocation>
<evidence type="ECO:0000313" key="1">
    <source>
        <dbReference type="EMBL" id="ADL36000.1"/>
    </source>
</evidence>
<proteinExistence type="predicted"/>
<dbReference type="HOGENOM" id="CLU_1575586_0_0_9"/>
<sequence length="169" mass="19749">MNETEKKLRAWFRRKAYSTGNTPTNNGFYLLSPVYNNAGTLYDAVDENGKHITYVNETYASIELDRFSCSYLHFTPYTRKHIWDKIKDPKQWNGERVVPSDKFTEWESGHSIVIPAEDIIKMAELIKASQEEYCRARDMKTSKIKLSPYAKLIGRTTSYEKIKKDYGQK</sequence>
<protein>
    <submittedName>
        <fullName evidence="1">Uncharacterized protein</fullName>
    </submittedName>
</protein>
<name>E0S3L8_BUTPB</name>
<evidence type="ECO:0000313" key="2">
    <source>
        <dbReference type="Proteomes" id="UP000001299"/>
    </source>
</evidence>
<reference evidence="1 2" key="1">
    <citation type="journal article" date="2010" name="PLoS ONE">
        <title>The glycobiome of the rumen bacterium Butyrivibrio proteoclasticus B316(T) highlights adaptation to a polysaccharide-rich environment.</title>
        <authorList>
            <person name="Kelly W.J."/>
            <person name="Leahy S.C."/>
            <person name="Altermann E."/>
            <person name="Yeoman C.J."/>
            <person name="Dunne J.C."/>
            <person name="Kong Z."/>
            <person name="Pacheco D.M."/>
            <person name="Li D."/>
            <person name="Noel S.J."/>
            <person name="Moon C.D."/>
            <person name="Cookson A.L."/>
            <person name="Attwood G.T."/>
        </authorList>
    </citation>
    <scope>NUCLEOTIDE SEQUENCE [LARGE SCALE GENOMIC DNA]</scope>
    <source>
        <strain evidence="2">ATCC 51982 / DSM 14932 / B316</strain>
        <plasmid evidence="2">Plasmid pCY360</plasmid>
    </source>
</reference>
<keyword evidence="1" id="KW-0614">Plasmid</keyword>
<gene>
    <name evidence="1" type="ordered locus">bpr_II060</name>
</gene>